<name>A0A0F3P5Y5_ORITS</name>
<dbReference type="PATRIC" id="fig|1359175.3.peg.1881"/>
<accession>A0A0F3P5Y5</accession>
<gene>
    <name evidence="1" type="primary">rnd</name>
    <name evidence="1" type="ORF">OTSTA716_0995</name>
</gene>
<protein>
    <submittedName>
        <fullName evidence="1">Ribonuclease D domain protein</fullName>
        <ecNumber evidence="1">3.1.26.3</ecNumber>
    </submittedName>
</protein>
<evidence type="ECO:0000313" key="2">
    <source>
        <dbReference type="Proteomes" id="UP000033671"/>
    </source>
</evidence>
<dbReference type="AlphaFoldDB" id="A0A0F3P5Y5"/>
<organism evidence="1 2">
    <name type="scientific">Orientia tsutsugamushi str. TA716</name>
    <dbReference type="NCBI Taxonomy" id="1359175"/>
    <lineage>
        <taxon>Bacteria</taxon>
        <taxon>Pseudomonadati</taxon>
        <taxon>Pseudomonadota</taxon>
        <taxon>Alphaproteobacteria</taxon>
        <taxon>Rickettsiales</taxon>
        <taxon>Rickettsiaceae</taxon>
        <taxon>Rickettsieae</taxon>
        <taxon>Orientia</taxon>
    </lineage>
</organism>
<dbReference type="Proteomes" id="UP000033671">
    <property type="component" value="Unassembled WGS sequence"/>
</dbReference>
<comment type="caution">
    <text evidence="1">The sequence shown here is derived from an EMBL/GenBank/DDBJ whole genome shotgun (WGS) entry which is preliminary data.</text>
</comment>
<proteinExistence type="predicted"/>
<feature type="non-terminal residue" evidence="1">
    <location>
        <position position="1"/>
    </location>
</feature>
<dbReference type="EC" id="3.1.26.3" evidence="1"/>
<dbReference type="GO" id="GO:0004525">
    <property type="term" value="F:ribonuclease III activity"/>
    <property type="evidence" value="ECO:0007669"/>
    <property type="project" value="UniProtKB-EC"/>
</dbReference>
<sequence length="30" mass="3466">LDIAQKIFKFLPARAELDVIGWQDIDILSH</sequence>
<reference evidence="1 2" key="1">
    <citation type="submission" date="2015-01" db="EMBL/GenBank/DDBJ databases">
        <title>Genome Sequencing of Rickettsiales.</title>
        <authorList>
            <person name="Daugherty S.C."/>
            <person name="Su Q."/>
            <person name="Abolude K."/>
            <person name="Beier-Sexton M."/>
            <person name="Carlyon J.A."/>
            <person name="Carter R."/>
            <person name="Day N.P."/>
            <person name="Dumler S.J."/>
            <person name="Dyachenko V."/>
            <person name="Godinez A."/>
            <person name="Kurtti T.J."/>
            <person name="Lichay M."/>
            <person name="Mullins K.E."/>
            <person name="Ott S."/>
            <person name="Pappas-Brown V."/>
            <person name="Paris D.H."/>
            <person name="Patel P."/>
            <person name="Richards A.L."/>
            <person name="Sadzewicz L."/>
            <person name="Sears K."/>
            <person name="Seidman D."/>
            <person name="Sengamalay N."/>
            <person name="Stenos J."/>
            <person name="Tallon L.J."/>
            <person name="Vincent G."/>
            <person name="Fraser C.M."/>
            <person name="Munderloh U."/>
            <person name="Dunning-Hotopp J.C."/>
        </authorList>
    </citation>
    <scope>NUCLEOTIDE SEQUENCE [LARGE SCALE GENOMIC DNA]</scope>
    <source>
        <strain evidence="1 2">TA716</strain>
    </source>
</reference>
<evidence type="ECO:0000313" key="1">
    <source>
        <dbReference type="EMBL" id="KJV75698.1"/>
    </source>
</evidence>
<keyword evidence="1" id="KW-0378">Hydrolase</keyword>
<dbReference type="EMBL" id="LAOA01000034">
    <property type="protein sequence ID" value="KJV75698.1"/>
    <property type="molecule type" value="Genomic_DNA"/>
</dbReference>